<accession>A0A7E4UN03</accession>
<evidence type="ECO:0000259" key="1">
    <source>
        <dbReference type="Pfam" id="PF12146"/>
    </source>
</evidence>
<dbReference type="Pfam" id="PF12146">
    <property type="entry name" value="Hydrolase_4"/>
    <property type="match status" value="1"/>
</dbReference>
<keyword evidence="2" id="KW-1185">Reference proteome</keyword>
<feature type="domain" description="Serine aminopeptidase S33" evidence="1">
    <location>
        <begin position="110"/>
        <end position="228"/>
    </location>
</feature>
<organism evidence="2 3">
    <name type="scientific">Panagrellus redivivus</name>
    <name type="common">Microworm</name>
    <dbReference type="NCBI Taxonomy" id="6233"/>
    <lineage>
        <taxon>Eukaryota</taxon>
        <taxon>Metazoa</taxon>
        <taxon>Ecdysozoa</taxon>
        <taxon>Nematoda</taxon>
        <taxon>Chromadorea</taxon>
        <taxon>Rhabditida</taxon>
        <taxon>Tylenchina</taxon>
        <taxon>Panagrolaimomorpha</taxon>
        <taxon>Panagrolaimoidea</taxon>
        <taxon>Panagrolaimidae</taxon>
        <taxon>Panagrellus</taxon>
    </lineage>
</organism>
<dbReference type="InterPro" id="IPR029058">
    <property type="entry name" value="AB_hydrolase_fold"/>
</dbReference>
<name>A0A7E4UN03_PANRE</name>
<sequence length="316" mass="35566">MAEHQEVPPQPGNHHMPEEEEHLVPKFRRFVRWYKAVYPGIPIKIMEKMAFKPPVSSYTLTPNGDHAHRMVLDTDDPAIQNLLNTTIVRWTDNDRGSHIVTAFSPRANSRHTLFVSHSGTGDLGKNLELFTLLMERTNCNVFSYDYSGYGCSTGKPSDANIYADARAALEVLVHTHRVPETEIVLFGQFIGTAPSIHLAMRNRNFAGLILHAPMKSYGEIKMAPFKTFLGCDILRSADKIRQVVCSTTVIHNEQDTVVPFPHGEKIFTDCPGRRGEIARSLAPRNQLDTWDLDFIIEFITNQTGNFADLPEVPANN</sequence>
<proteinExistence type="predicted"/>
<evidence type="ECO:0000313" key="3">
    <source>
        <dbReference type="WBParaSite" id="Pan_g10695.t1"/>
    </source>
</evidence>
<dbReference type="Gene3D" id="3.40.50.1820">
    <property type="entry name" value="alpha/beta hydrolase"/>
    <property type="match status" value="1"/>
</dbReference>
<dbReference type="WBParaSite" id="Pan_g10695.t1">
    <property type="protein sequence ID" value="Pan_g10695.t1"/>
    <property type="gene ID" value="Pan_g10695"/>
</dbReference>
<dbReference type="PANTHER" id="PTHR12277">
    <property type="entry name" value="ALPHA/BETA HYDROLASE DOMAIN-CONTAINING PROTEIN"/>
    <property type="match status" value="1"/>
</dbReference>
<dbReference type="Proteomes" id="UP000492821">
    <property type="component" value="Unassembled WGS sequence"/>
</dbReference>
<reference evidence="2" key="1">
    <citation type="journal article" date="2013" name="Genetics">
        <title>The draft genome and transcriptome of Panagrellus redivivus are shaped by the harsh demands of a free-living lifestyle.</title>
        <authorList>
            <person name="Srinivasan J."/>
            <person name="Dillman A.R."/>
            <person name="Macchietto M.G."/>
            <person name="Heikkinen L."/>
            <person name="Lakso M."/>
            <person name="Fracchia K.M."/>
            <person name="Antoshechkin I."/>
            <person name="Mortazavi A."/>
            <person name="Wong G."/>
            <person name="Sternberg P.W."/>
        </authorList>
    </citation>
    <scope>NUCLEOTIDE SEQUENCE [LARGE SCALE GENOMIC DNA]</scope>
    <source>
        <strain evidence="2">MT8872</strain>
    </source>
</reference>
<dbReference type="AlphaFoldDB" id="A0A7E4UN03"/>
<dbReference type="InterPro" id="IPR022742">
    <property type="entry name" value="Hydrolase_4"/>
</dbReference>
<dbReference type="SUPFAM" id="SSF53474">
    <property type="entry name" value="alpha/beta-Hydrolases"/>
    <property type="match status" value="1"/>
</dbReference>
<reference evidence="3" key="2">
    <citation type="submission" date="2020-10" db="UniProtKB">
        <authorList>
            <consortium name="WormBaseParasite"/>
        </authorList>
    </citation>
    <scope>IDENTIFICATION</scope>
</reference>
<protein>
    <submittedName>
        <fullName evidence="3">Hydrolase_4 domain-containing protein</fullName>
    </submittedName>
</protein>
<evidence type="ECO:0000313" key="2">
    <source>
        <dbReference type="Proteomes" id="UP000492821"/>
    </source>
</evidence>
<dbReference type="PANTHER" id="PTHR12277:SF81">
    <property type="entry name" value="PROTEIN ABHD13"/>
    <property type="match status" value="1"/>
</dbReference>